<dbReference type="InterPro" id="IPR001138">
    <property type="entry name" value="Zn2Cys6_DnaBD"/>
</dbReference>
<proteinExistence type="predicted"/>
<dbReference type="GO" id="GO:0003677">
    <property type="term" value="F:DNA binding"/>
    <property type="evidence" value="ECO:0007669"/>
    <property type="project" value="InterPro"/>
</dbReference>
<dbReference type="Pfam" id="PF04082">
    <property type="entry name" value="Fungal_trans"/>
    <property type="match status" value="1"/>
</dbReference>
<organism evidence="6 7">
    <name type="scientific">Roridomyces roridus</name>
    <dbReference type="NCBI Taxonomy" id="1738132"/>
    <lineage>
        <taxon>Eukaryota</taxon>
        <taxon>Fungi</taxon>
        <taxon>Dikarya</taxon>
        <taxon>Basidiomycota</taxon>
        <taxon>Agaricomycotina</taxon>
        <taxon>Agaricomycetes</taxon>
        <taxon>Agaricomycetidae</taxon>
        <taxon>Agaricales</taxon>
        <taxon>Marasmiineae</taxon>
        <taxon>Mycenaceae</taxon>
        <taxon>Roridomyces</taxon>
    </lineage>
</organism>
<feature type="compositionally biased region" description="Polar residues" evidence="3">
    <location>
        <begin position="106"/>
        <end position="115"/>
    </location>
</feature>
<dbReference type="Gene3D" id="4.10.240.10">
    <property type="entry name" value="Zn(2)-C6 fungal-type DNA-binding domain"/>
    <property type="match status" value="1"/>
</dbReference>
<name>A0AAD7CGC0_9AGAR</name>
<feature type="compositionally biased region" description="Basic and acidic residues" evidence="3">
    <location>
        <begin position="27"/>
        <end position="38"/>
    </location>
</feature>
<sequence>MPSESSSLASSSSSVKTRRPRPIRSCDACRERKGRILRDGPSMPGSNCSACLTAGAKPCTYVHPPGKPGPRNKVVQELKQKIAMLEAKLRALSVCSLCSQPLQSTLGTNTSGSNDSEIEPAATPDSAEPVEEDGAEELTLRFRQWKLSTLSTQSAPKFFGSASYINLVQSTLAVKQEYLGRPLKPNPGLRRPLYWEQFPWEKELYTKRPVYSYPPDDLLNDLVELYFINLHPVFPVLHRNSFQRMVVEGLHREDPSFGAVLLAVLALASRYSDDPRVMIEGNQLSSGWPFVSQVPIVTNVFEPTVYDVQFYCLMTLFSVGGSTAHILWVYMGLAVRFVQFHGPYLRRRDGHKFEDELWNRAFWSVFLLDIWLSTYIGRPPAIHAEEYDVDPPLEVDDEYWENGFVQPPDKPSALSFFVQLVRVSEILANALGRLYAPKRLKTRKGWTTEHEKEAVAELDSLLNHFLDTIPAHLRWGSPGLQGVSFQQSATLYCTYYWVHLTIHRPYMQNKTPLAGTSLFICVTAARSALTVADVWAKQSHCVPPPFLQVWNAVFMSAVILVLNIFATKRAGVARDVEKDLAQIQTATNIFKKYEARSQGAGRIWELLQELQSMDEYLSLRAPVPSASQTMTDFHRADPLPVPQNLGLEWSELSSDVQQPGFPPGTSIEQLLSETDTSSNAGWNQPLDMLDNLWFADPAELMNVDQWDAYIDNMTVADGDWFNTI</sequence>
<feature type="region of interest" description="Disordered" evidence="3">
    <location>
        <begin position="1"/>
        <end position="41"/>
    </location>
</feature>
<evidence type="ECO:0000313" key="7">
    <source>
        <dbReference type="Proteomes" id="UP001221142"/>
    </source>
</evidence>
<keyword evidence="2" id="KW-0539">Nucleus</keyword>
<dbReference type="InterPro" id="IPR036864">
    <property type="entry name" value="Zn2-C6_fun-type_DNA-bd_sf"/>
</dbReference>
<feature type="compositionally biased region" description="Low complexity" evidence="3">
    <location>
        <begin position="1"/>
        <end position="14"/>
    </location>
</feature>
<feature type="transmembrane region" description="Helical" evidence="4">
    <location>
        <begin position="547"/>
        <end position="566"/>
    </location>
</feature>
<evidence type="ECO:0000259" key="5">
    <source>
        <dbReference type="SMART" id="SM00906"/>
    </source>
</evidence>
<keyword evidence="7" id="KW-1185">Reference proteome</keyword>
<evidence type="ECO:0000256" key="3">
    <source>
        <dbReference type="SAM" id="MobiDB-lite"/>
    </source>
</evidence>
<gene>
    <name evidence="6" type="ORF">FB45DRAFT_894776</name>
</gene>
<keyword evidence="4" id="KW-1133">Transmembrane helix</keyword>
<feature type="region of interest" description="Disordered" evidence="3">
    <location>
        <begin position="106"/>
        <end position="134"/>
    </location>
</feature>
<keyword evidence="4" id="KW-0472">Membrane</keyword>
<feature type="domain" description="Xylanolytic transcriptional activator regulatory" evidence="5">
    <location>
        <begin position="327"/>
        <end position="398"/>
    </location>
</feature>
<keyword evidence="1" id="KW-0479">Metal-binding</keyword>
<dbReference type="GO" id="GO:0006351">
    <property type="term" value="P:DNA-templated transcription"/>
    <property type="evidence" value="ECO:0007669"/>
    <property type="project" value="InterPro"/>
</dbReference>
<dbReference type="PANTHER" id="PTHR46910">
    <property type="entry name" value="TRANSCRIPTION FACTOR PDR1"/>
    <property type="match status" value="1"/>
</dbReference>
<keyword evidence="4" id="KW-0812">Transmembrane</keyword>
<dbReference type="GO" id="GO:0008270">
    <property type="term" value="F:zinc ion binding"/>
    <property type="evidence" value="ECO:0007669"/>
    <property type="project" value="InterPro"/>
</dbReference>
<dbReference type="InterPro" id="IPR007219">
    <property type="entry name" value="XnlR_reg_dom"/>
</dbReference>
<evidence type="ECO:0000256" key="2">
    <source>
        <dbReference type="ARBA" id="ARBA00023242"/>
    </source>
</evidence>
<dbReference type="GO" id="GO:0000981">
    <property type="term" value="F:DNA-binding transcription factor activity, RNA polymerase II-specific"/>
    <property type="evidence" value="ECO:0007669"/>
    <property type="project" value="InterPro"/>
</dbReference>
<comment type="caution">
    <text evidence="6">The sequence shown here is derived from an EMBL/GenBank/DDBJ whole genome shotgun (WGS) entry which is preliminary data.</text>
</comment>
<accession>A0AAD7CGC0</accession>
<dbReference type="Proteomes" id="UP001221142">
    <property type="component" value="Unassembled WGS sequence"/>
</dbReference>
<dbReference type="InterPro" id="IPR050987">
    <property type="entry name" value="AtrR-like"/>
</dbReference>
<dbReference type="CDD" id="cd00067">
    <property type="entry name" value="GAL4"/>
    <property type="match status" value="1"/>
</dbReference>
<reference evidence="6" key="1">
    <citation type="submission" date="2023-03" db="EMBL/GenBank/DDBJ databases">
        <title>Massive genome expansion in bonnet fungi (Mycena s.s.) driven by repeated elements and novel gene families across ecological guilds.</title>
        <authorList>
            <consortium name="Lawrence Berkeley National Laboratory"/>
            <person name="Harder C.B."/>
            <person name="Miyauchi S."/>
            <person name="Viragh M."/>
            <person name="Kuo A."/>
            <person name="Thoen E."/>
            <person name="Andreopoulos B."/>
            <person name="Lu D."/>
            <person name="Skrede I."/>
            <person name="Drula E."/>
            <person name="Henrissat B."/>
            <person name="Morin E."/>
            <person name="Kohler A."/>
            <person name="Barry K."/>
            <person name="LaButti K."/>
            <person name="Morin E."/>
            <person name="Salamov A."/>
            <person name="Lipzen A."/>
            <person name="Mereny Z."/>
            <person name="Hegedus B."/>
            <person name="Baldrian P."/>
            <person name="Stursova M."/>
            <person name="Weitz H."/>
            <person name="Taylor A."/>
            <person name="Grigoriev I.V."/>
            <person name="Nagy L.G."/>
            <person name="Martin F."/>
            <person name="Kauserud H."/>
        </authorList>
    </citation>
    <scope>NUCLEOTIDE SEQUENCE</scope>
    <source>
        <strain evidence="6">9284</strain>
    </source>
</reference>
<evidence type="ECO:0000256" key="1">
    <source>
        <dbReference type="ARBA" id="ARBA00022723"/>
    </source>
</evidence>
<feature type="transmembrane region" description="Helical" evidence="4">
    <location>
        <begin position="308"/>
        <end position="337"/>
    </location>
</feature>
<dbReference type="EMBL" id="JARKIF010000002">
    <property type="protein sequence ID" value="KAJ7647924.1"/>
    <property type="molecule type" value="Genomic_DNA"/>
</dbReference>
<dbReference type="CDD" id="cd12148">
    <property type="entry name" value="fungal_TF_MHR"/>
    <property type="match status" value="1"/>
</dbReference>
<evidence type="ECO:0000256" key="4">
    <source>
        <dbReference type="SAM" id="Phobius"/>
    </source>
</evidence>
<dbReference type="SMART" id="SM00906">
    <property type="entry name" value="Fungal_trans"/>
    <property type="match status" value="1"/>
</dbReference>
<evidence type="ECO:0000313" key="6">
    <source>
        <dbReference type="EMBL" id="KAJ7647924.1"/>
    </source>
</evidence>
<protein>
    <submittedName>
        <fullName evidence="6">Fungal-specific transcription factor domain-containing protein</fullName>
    </submittedName>
</protein>
<dbReference type="AlphaFoldDB" id="A0AAD7CGC0"/>
<feature type="transmembrane region" description="Helical" evidence="4">
    <location>
        <begin position="513"/>
        <end position="535"/>
    </location>
</feature>
<dbReference type="PANTHER" id="PTHR46910:SF38">
    <property type="entry name" value="ZN(2)-C6 FUNGAL-TYPE DOMAIN-CONTAINING PROTEIN"/>
    <property type="match status" value="1"/>
</dbReference>